<proteinExistence type="predicted"/>
<organism evidence="1">
    <name type="scientific">Opuntia streptacantha</name>
    <name type="common">Prickly pear cactus</name>
    <name type="synonym">Opuntia cardona</name>
    <dbReference type="NCBI Taxonomy" id="393608"/>
    <lineage>
        <taxon>Eukaryota</taxon>
        <taxon>Viridiplantae</taxon>
        <taxon>Streptophyta</taxon>
        <taxon>Embryophyta</taxon>
        <taxon>Tracheophyta</taxon>
        <taxon>Spermatophyta</taxon>
        <taxon>Magnoliopsida</taxon>
        <taxon>eudicotyledons</taxon>
        <taxon>Gunneridae</taxon>
        <taxon>Pentapetalae</taxon>
        <taxon>Caryophyllales</taxon>
        <taxon>Cactineae</taxon>
        <taxon>Cactaceae</taxon>
        <taxon>Opuntioideae</taxon>
        <taxon>Opuntia</taxon>
    </lineage>
</organism>
<evidence type="ECO:0000313" key="1">
    <source>
        <dbReference type="EMBL" id="MBA4666349.1"/>
    </source>
</evidence>
<name>A0A7C9ER88_OPUST</name>
<dbReference type="EMBL" id="GISG01231361">
    <property type="protein sequence ID" value="MBA4666349.1"/>
    <property type="molecule type" value="Transcribed_RNA"/>
</dbReference>
<dbReference type="AlphaFoldDB" id="A0A7C9ER88"/>
<protein>
    <submittedName>
        <fullName evidence="1">Uncharacterized protein</fullName>
    </submittedName>
</protein>
<accession>A0A7C9ER88</accession>
<reference evidence="1" key="1">
    <citation type="journal article" date="2013" name="J. Plant Res.">
        <title>Effect of fungi and light on seed germination of three Opuntia species from semiarid lands of central Mexico.</title>
        <authorList>
            <person name="Delgado-Sanchez P."/>
            <person name="Jimenez-Bremont J.F."/>
            <person name="Guerrero-Gonzalez Mde L."/>
            <person name="Flores J."/>
        </authorList>
    </citation>
    <scope>NUCLEOTIDE SEQUENCE</scope>
    <source>
        <tissue evidence="1">Cladode</tissue>
    </source>
</reference>
<sequence length="99" mass="10912">MKPEILKQYSSYFVASIVDQMTTALTVTSSTTNMTIPNPCSDGWYCKALEYYLPNILVPINRLSHFRALSISKSAPLKAAFALFVKSALIGESSNIALF</sequence>
<reference evidence="1" key="2">
    <citation type="submission" date="2020-07" db="EMBL/GenBank/DDBJ databases">
        <authorList>
            <person name="Vera ALvarez R."/>
            <person name="Arias-Moreno D.M."/>
            <person name="Jimenez-Jacinto V."/>
            <person name="Jimenez-Bremont J.F."/>
            <person name="Swaminathan K."/>
            <person name="Moose S.P."/>
            <person name="Guerrero-Gonzalez M.L."/>
            <person name="Marino-Ramirez L."/>
            <person name="Landsman D."/>
            <person name="Rodriguez-Kessler M."/>
            <person name="Delgado-Sanchez P."/>
        </authorList>
    </citation>
    <scope>NUCLEOTIDE SEQUENCE</scope>
    <source>
        <tissue evidence="1">Cladode</tissue>
    </source>
</reference>